<dbReference type="GO" id="GO:0008803">
    <property type="term" value="F:bis(5'-nucleosyl)-tetraphosphatase (symmetrical) activity"/>
    <property type="evidence" value="ECO:0007669"/>
    <property type="project" value="UniProtKB-UniRule"/>
</dbReference>
<comment type="function">
    <text evidence="1 5">Hydrolyzes diadenosine 5',5'''-P1,P4-tetraphosphate to yield ADP.</text>
</comment>
<dbReference type="EMBL" id="PDKT01000002">
    <property type="protein sequence ID" value="PPI87962.1"/>
    <property type="molecule type" value="Genomic_DNA"/>
</dbReference>
<name>A0A2P5T083_9GAMM</name>
<comment type="similarity">
    <text evidence="2 5">Belongs to the Ap4A hydrolase family.</text>
</comment>
<proteinExistence type="inferred from homology"/>
<reference evidence="7 8" key="1">
    <citation type="journal article" date="2018" name="Genome Biol. Evol.">
        <title>Cladogenesis and Genomic Streamlining in Extracellular Endosymbionts of Tropical Stink Bugs.</title>
        <authorList>
            <person name="Otero-Bravo A."/>
            <person name="Goffredi S."/>
            <person name="Sabree Z.L."/>
        </authorList>
    </citation>
    <scope>NUCLEOTIDE SEQUENCE [LARGE SCALE GENOMIC DNA]</scope>
    <source>
        <strain evidence="7 8">SoEE</strain>
    </source>
</reference>
<evidence type="ECO:0000256" key="2">
    <source>
        <dbReference type="ARBA" id="ARBA00005419"/>
    </source>
</evidence>
<evidence type="ECO:0000313" key="8">
    <source>
        <dbReference type="Proteomes" id="UP000296153"/>
    </source>
</evidence>
<evidence type="ECO:0000259" key="6">
    <source>
        <dbReference type="Pfam" id="PF00149"/>
    </source>
</evidence>
<dbReference type="PANTHER" id="PTHR40942">
    <property type="match status" value="1"/>
</dbReference>
<dbReference type="OrthoDB" id="9807890at2"/>
<dbReference type="CDD" id="cd07422">
    <property type="entry name" value="MPP_ApaH"/>
    <property type="match status" value="1"/>
</dbReference>
<dbReference type="InterPro" id="IPR004617">
    <property type="entry name" value="ApaH"/>
</dbReference>
<dbReference type="InterPro" id="IPR029052">
    <property type="entry name" value="Metallo-depent_PP-like"/>
</dbReference>
<evidence type="ECO:0000256" key="5">
    <source>
        <dbReference type="HAMAP-Rule" id="MF_00199"/>
    </source>
</evidence>
<keyword evidence="3 5" id="KW-0378">Hydrolase</keyword>
<dbReference type="SUPFAM" id="SSF56300">
    <property type="entry name" value="Metallo-dependent phosphatases"/>
    <property type="match status" value="1"/>
</dbReference>
<dbReference type="RefSeq" id="WP_136130990.1">
    <property type="nucleotide sequence ID" value="NZ_PDKT01000002.1"/>
</dbReference>
<organism evidence="7 8">
    <name type="scientific">Candidatus Pantoea edessiphila</name>
    <dbReference type="NCBI Taxonomy" id="2044610"/>
    <lineage>
        <taxon>Bacteria</taxon>
        <taxon>Pseudomonadati</taxon>
        <taxon>Pseudomonadota</taxon>
        <taxon>Gammaproteobacteria</taxon>
        <taxon>Enterobacterales</taxon>
        <taxon>Erwiniaceae</taxon>
        <taxon>Pantoea</taxon>
    </lineage>
</organism>
<comment type="caution">
    <text evidence="7">The sequence shown here is derived from an EMBL/GenBank/DDBJ whole genome shotgun (WGS) entry which is preliminary data.</text>
</comment>
<evidence type="ECO:0000313" key="7">
    <source>
        <dbReference type="EMBL" id="PPI87962.1"/>
    </source>
</evidence>
<gene>
    <name evidence="5 7" type="primary">apaH</name>
    <name evidence="7" type="ORF">CRV12_01970</name>
</gene>
<dbReference type="EC" id="3.6.1.41" evidence="5"/>
<evidence type="ECO:0000256" key="1">
    <source>
        <dbReference type="ARBA" id="ARBA00003413"/>
    </source>
</evidence>
<dbReference type="PIRSF" id="PIRSF000903">
    <property type="entry name" value="B5n-ttraPtase_sm"/>
    <property type="match status" value="1"/>
</dbReference>
<evidence type="ECO:0000256" key="4">
    <source>
        <dbReference type="ARBA" id="ARBA00049417"/>
    </source>
</evidence>
<dbReference type="HAMAP" id="MF_00199">
    <property type="entry name" value="ApaH"/>
    <property type="match status" value="1"/>
</dbReference>
<dbReference type="NCBIfam" id="NF001204">
    <property type="entry name" value="PRK00166.1"/>
    <property type="match status" value="1"/>
</dbReference>
<accession>A0A2P5T083</accession>
<dbReference type="NCBIfam" id="TIGR00668">
    <property type="entry name" value="apaH"/>
    <property type="match status" value="1"/>
</dbReference>
<dbReference type="Proteomes" id="UP000296153">
    <property type="component" value="Unassembled WGS sequence"/>
</dbReference>
<dbReference type="Gene3D" id="3.60.21.10">
    <property type="match status" value="1"/>
</dbReference>
<protein>
    <recommendedName>
        <fullName evidence="5">Bis(5'-nucleosyl)-tetraphosphatase, symmetrical</fullName>
        <ecNumber evidence="5">3.6.1.41</ecNumber>
    </recommendedName>
    <alternativeName>
        <fullName evidence="5">Ap4A hydrolase</fullName>
    </alternativeName>
    <alternativeName>
        <fullName evidence="5">Diadenosine 5',5'''-P1,P4-tetraphosphate pyrophosphohydrolase</fullName>
    </alternativeName>
    <alternativeName>
        <fullName evidence="5">Diadenosine tetraphosphatase</fullName>
    </alternativeName>
</protein>
<dbReference type="InterPro" id="IPR004843">
    <property type="entry name" value="Calcineurin-like_PHP"/>
</dbReference>
<feature type="domain" description="Calcineurin-like phosphoesterase" evidence="6">
    <location>
        <begin position="2"/>
        <end position="143"/>
    </location>
</feature>
<comment type="catalytic activity">
    <reaction evidence="4 5">
        <text>P(1),P(4)-bis(5'-adenosyl) tetraphosphate + H2O = 2 ADP + 2 H(+)</text>
        <dbReference type="Rhea" id="RHEA:24252"/>
        <dbReference type="ChEBI" id="CHEBI:15377"/>
        <dbReference type="ChEBI" id="CHEBI:15378"/>
        <dbReference type="ChEBI" id="CHEBI:58141"/>
        <dbReference type="ChEBI" id="CHEBI:456216"/>
        <dbReference type="EC" id="3.6.1.41"/>
    </reaction>
</comment>
<dbReference type="Pfam" id="PF00149">
    <property type="entry name" value="Metallophos"/>
    <property type="match status" value="1"/>
</dbReference>
<evidence type="ECO:0000256" key="3">
    <source>
        <dbReference type="ARBA" id="ARBA00022801"/>
    </source>
</evidence>
<dbReference type="AlphaFoldDB" id="A0A2P5T083"/>
<dbReference type="PANTHER" id="PTHR40942:SF4">
    <property type="entry name" value="CYTOCHROME C5"/>
    <property type="match status" value="1"/>
</dbReference>
<sequence>MSTYLIGDIHGCYKELRILLKEVNFDLKKDTLWLTGDLVARGPNSLDVLRYIKSIDRCVRLVLGNHDLNLLSIHAGINKDKPKDQLKNLLKAKDIDELIEWLRYKPLIQIDEQKKIIMSHAGISPQWDLKTAKKCAYEIEQILSSDMYPLFLNSMYGNMPNNWHEKLSGLARMRFIANVLTRMRYCFNNGQLEMFSKNIMEINNMSLQPWFNIKNKITNDYTIVFGHWSALKGKSTPKKIIGLDTGCCWGGMLTLLHWEEKKYFRINKLIS</sequence>